<reference evidence="10 11" key="1">
    <citation type="journal article" date="2016" name="Nat. Commun.">
        <title>Thousands of microbial genomes shed light on interconnected biogeochemical processes in an aquifer system.</title>
        <authorList>
            <person name="Anantharaman K."/>
            <person name="Brown C.T."/>
            <person name="Hug L.A."/>
            <person name="Sharon I."/>
            <person name="Castelle C.J."/>
            <person name="Probst A.J."/>
            <person name="Thomas B.C."/>
            <person name="Singh A."/>
            <person name="Wilkins M.J."/>
            <person name="Karaoz U."/>
            <person name="Brodie E.L."/>
            <person name="Williams K.H."/>
            <person name="Hubbard S.S."/>
            <person name="Banfield J.F."/>
        </authorList>
    </citation>
    <scope>NUCLEOTIDE SEQUENCE [LARGE SCALE GENOMIC DNA]</scope>
</reference>
<evidence type="ECO:0000313" key="10">
    <source>
        <dbReference type="EMBL" id="OGK45145.1"/>
    </source>
</evidence>
<dbReference type="GO" id="GO:0046872">
    <property type="term" value="F:metal ion binding"/>
    <property type="evidence" value="ECO:0007669"/>
    <property type="project" value="UniProtKB-KW"/>
</dbReference>
<evidence type="ECO:0000256" key="3">
    <source>
        <dbReference type="ARBA" id="ARBA00022722"/>
    </source>
</evidence>
<protein>
    <recommendedName>
        <fullName evidence="9">Endonuclease/exonuclease/phosphatase domain-containing protein</fullName>
    </recommendedName>
</protein>
<evidence type="ECO:0000259" key="9">
    <source>
        <dbReference type="Pfam" id="PF03372"/>
    </source>
</evidence>
<accession>A0A1F7IP41</accession>
<comment type="caution">
    <text evidence="10">The sequence shown here is derived from an EMBL/GenBank/DDBJ whole genome shotgun (WGS) entry which is preliminary data.</text>
</comment>
<comment type="cofactor">
    <cofactor evidence="1">
        <name>Mn(2+)</name>
        <dbReference type="ChEBI" id="CHEBI:29035"/>
    </cofactor>
</comment>
<dbReference type="InterPro" id="IPR005135">
    <property type="entry name" value="Endo/exonuclease/phosphatase"/>
</dbReference>
<keyword evidence="5" id="KW-0227">DNA damage</keyword>
<dbReference type="Gene3D" id="3.60.10.10">
    <property type="entry name" value="Endonuclease/exonuclease/phosphatase"/>
    <property type="match status" value="1"/>
</dbReference>
<evidence type="ECO:0000313" key="11">
    <source>
        <dbReference type="Proteomes" id="UP000179072"/>
    </source>
</evidence>
<evidence type="ECO:0000256" key="8">
    <source>
        <dbReference type="ARBA" id="ARBA00023204"/>
    </source>
</evidence>
<evidence type="ECO:0000256" key="6">
    <source>
        <dbReference type="ARBA" id="ARBA00022801"/>
    </source>
</evidence>
<evidence type="ECO:0000256" key="5">
    <source>
        <dbReference type="ARBA" id="ARBA00022763"/>
    </source>
</evidence>
<evidence type="ECO:0000256" key="7">
    <source>
        <dbReference type="ARBA" id="ARBA00022842"/>
    </source>
</evidence>
<dbReference type="Proteomes" id="UP000179072">
    <property type="component" value="Unassembled WGS sequence"/>
</dbReference>
<evidence type="ECO:0000256" key="2">
    <source>
        <dbReference type="ARBA" id="ARBA00001946"/>
    </source>
</evidence>
<dbReference type="GO" id="GO:0006281">
    <property type="term" value="P:DNA repair"/>
    <property type="evidence" value="ECO:0007669"/>
    <property type="project" value="UniProtKB-KW"/>
</dbReference>
<comment type="cofactor">
    <cofactor evidence="2">
        <name>Mg(2+)</name>
        <dbReference type="ChEBI" id="CHEBI:18420"/>
    </cofactor>
</comment>
<dbReference type="AlphaFoldDB" id="A0A1F7IP41"/>
<keyword evidence="7" id="KW-0460">Magnesium</keyword>
<dbReference type="PANTHER" id="PTHR15822:SF4">
    <property type="entry name" value="TYROSYL-DNA PHOSPHODIESTERASE 2"/>
    <property type="match status" value="1"/>
</dbReference>
<dbReference type="STRING" id="1802060.A2957_03385"/>
<dbReference type="EMBL" id="MGAK01000006">
    <property type="protein sequence ID" value="OGK45145.1"/>
    <property type="molecule type" value="Genomic_DNA"/>
</dbReference>
<dbReference type="GO" id="GO:0016787">
    <property type="term" value="F:hydrolase activity"/>
    <property type="evidence" value="ECO:0007669"/>
    <property type="project" value="UniProtKB-KW"/>
</dbReference>
<organism evidence="10 11">
    <name type="scientific">Candidatus Roizmanbacteria bacterium RIFCSPLOWO2_01_FULL_38_11</name>
    <dbReference type="NCBI Taxonomy" id="1802060"/>
    <lineage>
        <taxon>Bacteria</taxon>
        <taxon>Candidatus Roizmaniibacteriota</taxon>
    </lineage>
</organism>
<name>A0A1F7IP41_9BACT</name>
<dbReference type="PANTHER" id="PTHR15822">
    <property type="entry name" value="TRAF AND TNF RECEPTOR-ASSOCIATED PROTEIN"/>
    <property type="match status" value="1"/>
</dbReference>
<keyword evidence="6" id="KW-0378">Hydrolase</keyword>
<keyword evidence="4" id="KW-0479">Metal-binding</keyword>
<keyword evidence="8" id="KW-0234">DNA repair</keyword>
<gene>
    <name evidence="10" type="ORF">A2957_03385</name>
</gene>
<dbReference type="InterPro" id="IPR051547">
    <property type="entry name" value="TDP2-like"/>
</dbReference>
<evidence type="ECO:0000256" key="1">
    <source>
        <dbReference type="ARBA" id="ARBA00001936"/>
    </source>
</evidence>
<evidence type="ECO:0000256" key="4">
    <source>
        <dbReference type="ARBA" id="ARBA00022723"/>
    </source>
</evidence>
<dbReference type="SUPFAM" id="SSF56219">
    <property type="entry name" value="DNase I-like"/>
    <property type="match status" value="1"/>
</dbReference>
<proteinExistence type="predicted"/>
<dbReference type="GO" id="GO:0004518">
    <property type="term" value="F:nuclease activity"/>
    <property type="evidence" value="ECO:0007669"/>
    <property type="project" value="UniProtKB-KW"/>
</dbReference>
<dbReference type="InterPro" id="IPR036691">
    <property type="entry name" value="Endo/exonu/phosph_ase_sf"/>
</dbReference>
<dbReference type="Pfam" id="PF03372">
    <property type="entry name" value="Exo_endo_phos"/>
    <property type="match status" value="1"/>
</dbReference>
<feature type="domain" description="Endonuclease/exonuclease/phosphatase" evidence="9">
    <location>
        <begin position="6"/>
        <end position="227"/>
    </location>
</feature>
<keyword evidence="3" id="KW-0540">Nuclease</keyword>
<sequence length="236" mass="27851">MEIKTLTYNLNFGKAWNKIGGIIKSTKPDIIALQEINTADENLIQIRKYGYELAEYSNSELKFNNIFGIATFYRKEKLSFIRASSFDLPFGIHEIFQFFLFGGRRQRTVLKTEFQFKSNKKLNLWNVHFSAFTMNRLRIKQLEETLEHLKNDIQPTIMLGDFNYPYGRKKLEELFDAYDLKEATTNVHHTFKSTMPFMPVKFKLDYIFYKNLKHVETSKIDTTLSDHLPIVSVFNL</sequence>